<proteinExistence type="predicted"/>
<feature type="non-terminal residue" evidence="1">
    <location>
        <position position="1"/>
    </location>
</feature>
<name>X1H8D7_9ZZZZ</name>
<organism evidence="1">
    <name type="scientific">marine sediment metagenome</name>
    <dbReference type="NCBI Taxonomy" id="412755"/>
    <lineage>
        <taxon>unclassified sequences</taxon>
        <taxon>metagenomes</taxon>
        <taxon>ecological metagenomes</taxon>
    </lineage>
</organism>
<sequence length="29" mass="3351">AIKPYFSKDTAKFTIQTVIINCAIKEYML</sequence>
<reference evidence="1" key="1">
    <citation type="journal article" date="2014" name="Front. Microbiol.">
        <title>High frequency of phylogenetically diverse reductive dehalogenase-homologous genes in deep subseafloor sedimentary metagenomes.</title>
        <authorList>
            <person name="Kawai M."/>
            <person name="Futagami T."/>
            <person name="Toyoda A."/>
            <person name="Takaki Y."/>
            <person name="Nishi S."/>
            <person name="Hori S."/>
            <person name="Arai W."/>
            <person name="Tsubouchi T."/>
            <person name="Morono Y."/>
            <person name="Uchiyama I."/>
            <person name="Ito T."/>
            <person name="Fujiyama A."/>
            <person name="Inagaki F."/>
            <person name="Takami H."/>
        </authorList>
    </citation>
    <scope>NUCLEOTIDE SEQUENCE</scope>
    <source>
        <strain evidence="1">Expedition CK06-06</strain>
    </source>
</reference>
<evidence type="ECO:0000313" key="1">
    <source>
        <dbReference type="EMBL" id="GAH41558.1"/>
    </source>
</evidence>
<accession>X1H8D7</accession>
<dbReference type="AlphaFoldDB" id="X1H8D7"/>
<dbReference type="EMBL" id="BARU01013850">
    <property type="protein sequence ID" value="GAH41558.1"/>
    <property type="molecule type" value="Genomic_DNA"/>
</dbReference>
<comment type="caution">
    <text evidence="1">The sequence shown here is derived from an EMBL/GenBank/DDBJ whole genome shotgun (WGS) entry which is preliminary data.</text>
</comment>
<gene>
    <name evidence="1" type="ORF">S03H2_24771</name>
</gene>
<protein>
    <submittedName>
        <fullName evidence="1">Uncharacterized protein</fullName>
    </submittedName>
</protein>